<keyword evidence="1" id="KW-0732">Signal</keyword>
<sequence>MLVLRLFRVFLLVLAALVAAKAQEVHPQAPACWFTDQVLAPRSDWYRPDLAAVRVCQVTRTFKRDVRQSLQLLGNRHQAAQPGQSVREVLSYDTHGYLVRYSYALRPRKLGRSGPVLGNQFRYDAQHRVREIQINGTTALQAVADLFSSKAYARWRKPDASFRARHRLPPWNEFREFFPDTWQLRSITCDYDAAGRAQLPRAVVAFTSHTTSNPDRPVVWADTVPLDPRRDWHLATPDTLAGAADTAWLYQPGRWWQPRVPTAQTPGLRLQHLPPNDPYVGRPRRPDYDYGDYFTSEASYGITSFFGPTGQLLLARMLGDGTVWRYRYDGQGQPQRVEAYFMHLPHRYGDTLYFGSVHPVVPIPDCEQRQREALSLPDGEQAVRELLWVQEVQYERNKQGLPSRAIVRTTTPHYAEELSFDNMVSYVRPTGHDGPLVLVKNWRQVKAMLERRDQFRARGCVPMKLTTADTQVIMFRYK</sequence>
<dbReference type="EMBL" id="SRMB01000002">
    <property type="protein sequence ID" value="TGE26891.1"/>
    <property type="molecule type" value="Genomic_DNA"/>
</dbReference>
<organism evidence="2 3">
    <name type="scientific">Hymenobacter metallicola</name>
    <dbReference type="NCBI Taxonomy" id="2563114"/>
    <lineage>
        <taxon>Bacteria</taxon>
        <taxon>Pseudomonadati</taxon>
        <taxon>Bacteroidota</taxon>
        <taxon>Cytophagia</taxon>
        <taxon>Cytophagales</taxon>
        <taxon>Hymenobacteraceae</taxon>
        <taxon>Hymenobacter</taxon>
    </lineage>
</organism>
<dbReference type="RefSeq" id="WP_135394819.1">
    <property type="nucleotide sequence ID" value="NZ_SRMB01000002.1"/>
</dbReference>
<comment type="caution">
    <text evidence="2">The sequence shown here is derived from an EMBL/GenBank/DDBJ whole genome shotgun (WGS) entry which is preliminary data.</text>
</comment>
<proteinExistence type="predicted"/>
<evidence type="ECO:0000313" key="3">
    <source>
        <dbReference type="Proteomes" id="UP000298471"/>
    </source>
</evidence>
<feature type="chain" id="PRO_5021402612" evidence="1">
    <location>
        <begin position="23"/>
        <end position="478"/>
    </location>
</feature>
<accession>A0A4Z0QCX2</accession>
<dbReference type="AlphaFoldDB" id="A0A4Z0QCX2"/>
<evidence type="ECO:0000256" key="1">
    <source>
        <dbReference type="SAM" id="SignalP"/>
    </source>
</evidence>
<dbReference type="Proteomes" id="UP000298471">
    <property type="component" value="Unassembled WGS sequence"/>
</dbReference>
<gene>
    <name evidence="2" type="ORF">E5K02_10815</name>
</gene>
<reference evidence="2 3" key="1">
    <citation type="submission" date="2019-04" db="EMBL/GenBank/DDBJ databases">
        <authorList>
            <person name="Feng G."/>
            <person name="Zhang J."/>
            <person name="Zhu H."/>
        </authorList>
    </citation>
    <scope>NUCLEOTIDE SEQUENCE [LARGE SCALE GENOMIC DNA]</scope>
    <source>
        <strain evidence="2 3">9PBR-1</strain>
    </source>
</reference>
<name>A0A4Z0QCX2_9BACT</name>
<protein>
    <submittedName>
        <fullName evidence="2">Uncharacterized protein</fullName>
    </submittedName>
</protein>
<evidence type="ECO:0000313" key="2">
    <source>
        <dbReference type="EMBL" id="TGE26891.1"/>
    </source>
</evidence>
<feature type="signal peptide" evidence="1">
    <location>
        <begin position="1"/>
        <end position="22"/>
    </location>
</feature>
<keyword evidence="3" id="KW-1185">Reference proteome</keyword>